<evidence type="ECO:0000256" key="4">
    <source>
        <dbReference type="ARBA" id="ARBA00023136"/>
    </source>
</evidence>
<evidence type="ECO:0000256" key="3">
    <source>
        <dbReference type="ARBA" id="ARBA00022989"/>
    </source>
</evidence>
<protein>
    <submittedName>
        <fullName evidence="6">YkvA family protein</fullName>
    </submittedName>
</protein>
<dbReference type="PIRSF" id="PIRSF031804">
    <property type="entry name" value="UCP031804"/>
    <property type="match status" value="1"/>
</dbReference>
<gene>
    <name evidence="6" type="ORF">GCM10008942_27200</name>
</gene>
<accession>A0ABP3PVP4</accession>
<dbReference type="InterPro" id="IPR016983">
    <property type="entry name" value="UCP031804"/>
</dbReference>
<feature type="domain" description="DUF1232" evidence="5">
    <location>
        <begin position="54"/>
        <end position="88"/>
    </location>
</feature>
<dbReference type="Proteomes" id="UP001499951">
    <property type="component" value="Unassembled WGS sequence"/>
</dbReference>
<evidence type="ECO:0000256" key="1">
    <source>
        <dbReference type="ARBA" id="ARBA00004127"/>
    </source>
</evidence>
<name>A0ABP3PVP4_9PROT</name>
<comment type="caution">
    <text evidence="6">The sequence shown here is derived from an EMBL/GenBank/DDBJ whole genome shotgun (WGS) entry which is preliminary data.</text>
</comment>
<comment type="subcellular location">
    <subcellularLocation>
        <location evidence="1">Endomembrane system</location>
        <topology evidence="1">Multi-pass membrane protein</topology>
    </subcellularLocation>
</comment>
<evidence type="ECO:0000256" key="2">
    <source>
        <dbReference type="ARBA" id="ARBA00022692"/>
    </source>
</evidence>
<sequence length="117" mass="12795">MSYQLPATVAKNERTVEQGFWKKLLGLAGKLPFAEELAAAYYCAFDRNTPGKVRAMLMAALAYFVLPFDVIPDFLAGLGYTDDAAVLAATIMMVGRHITPEHYAKARAALGLKPKEN</sequence>
<keyword evidence="4" id="KW-0472">Membrane</keyword>
<dbReference type="EMBL" id="BAAADD010000007">
    <property type="protein sequence ID" value="GAA0576891.1"/>
    <property type="molecule type" value="Genomic_DNA"/>
</dbReference>
<evidence type="ECO:0000313" key="6">
    <source>
        <dbReference type="EMBL" id="GAA0576891.1"/>
    </source>
</evidence>
<keyword evidence="7" id="KW-1185">Reference proteome</keyword>
<dbReference type="RefSeq" id="WP_166936352.1">
    <property type="nucleotide sequence ID" value="NZ_BAAADD010000007.1"/>
</dbReference>
<organism evidence="6 7">
    <name type="scientific">Rhizomicrobium electricum</name>
    <dbReference type="NCBI Taxonomy" id="480070"/>
    <lineage>
        <taxon>Bacteria</taxon>
        <taxon>Pseudomonadati</taxon>
        <taxon>Pseudomonadota</taxon>
        <taxon>Alphaproteobacteria</taxon>
        <taxon>Micropepsales</taxon>
        <taxon>Micropepsaceae</taxon>
        <taxon>Rhizomicrobium</taxon>
    </lineage>
</organism>
<keyword evidence="3" id="KW-1133">Transmembrane helix</keyword>
<dbReference type="InterPro" id="IPR010652">
    <property type="entry name" value="DUF1232"/>
</dbReference>
<evidence type="ECO:0000313" key="7">
    <source>
        <dbReference type="Proteomes" id="UP001499951"/>
    </source>
</evidence>
<reference evidence="7" key="1">
    <citation type="journal article" date="2019" name="Int. J. Syst. Evol. Microbiol.">
        <title>The Global Catalogue of Microorganisms (GCM) 10K type strain sequencing project: providing services to taxonomists for standard genome sequencing and annotation.</title>
        <authorList>
            <consortium name="The Broad Institute Genomics Platform"/>
            <consortium name="The Broad Institute Genome Sequencing Center for Infectious Disease"/>
            <person name="Wu L."/>
            <person name="Ma J."/>
        </authorList>
    </citation>
    <scope>NUCLEOTIDE SEQUENCE [LARGE SCALE GENOMIC DNA]</scope>
    <source>
        <strain evidence="7">JCM 15089</strain>
    </source>
</reference>
<proteinExistence type="predicted"/>
<keyword evidence="2" id="KW-0812">Transmembrane</keyword>
<dbReference type="Pfam" id="PF06803">
    <property type="entry name" value="DUF1232"/>
    <property type="match status" value="1"/>
</dbReference>
<evidence type="ECO:0000259" key="5">
    <source>
        <dbReference type="Pfam" id="PF06803"/>
    </source>
</evidence>